<reference evidence="2 3" key="1">
    <citation type="submission" date="2019-03" db="EMBL/GenBank/DDBJ databases">
        <title>First draft genome of Liparis tanakae, snailfish: a comprehensive survey of snailfish specific genes.</title>
        <authorList>
            <person name="Kim W."/>
            <person name="Song I."/>
            <person name="Jeong J.-H."/>
            <person name="Kim D."/>
            <person name="Kim S."/>
            <person name="Ryu S."/>
            <person name="Song J.Y."/>
            <person name="Lee S.K."/>
        </authorList>
    </citation>
    <scope>NUCLEOTIDE SEQUENCE [LARGE SCALE GENOMIC DNA]</scope>
    <source>
        <tissue evidence="2">Muscle</tissue>
    </source>
</reference>
<proteinExistence type="predicted"/>
<dbReference type="EMBL" id="SRLO01001054">
    <property type="protein sequence ID" value="TNN42182.1"/>
    <property type="molecule type" value="Genomic_DNA"/>
</dbReference>
<dbReference type="Proteomes" id="UP000314294">
    <property type="component" value="Unassembled WGS sequence"/>
</dbReference>
<evidence type="ECO:0000313" key="3">
    <source>
        <dbReference type="Proteomes" id="UP000314294"/>
    </source>
</evidence>
<feature type="region of interest" description="Disordered" evidence="1">
    <location>
        <begin position="79"/>
        <end position="103"/>
    </location>
</feature>
<organism evidence="2 3">
    <name type="scientific">Liparis tanakae</name>
    <name type="common">Tanaka's snailfish</name>
    <dbReference type="NCBI Taxonomy" id="230148"/>
    <lineage>
        <taxon>Eukaryota</taxon>
        <taxon>Metazoa</taxon>
        <taxon>Chordata</taxon>
        <taxon>Craniata</taxon>
        <taxon>Vertebrata</taxon>
        <taxon>Euteleostomi</taxon>
        <taxon>Actinopterygii</taxon>
        <taxon>Neopterygii</taxon>
        <taxon>Teleostei</taxon>
        <taxon>Neoteleostei</taxon>
        <taxon>Acanthomorphata</taxon>
        <taxon>Eupercaria</taxon>
        <taxon>Perciformes</taxon>
        <taxon>Cottioidei</taxon>
        <taxon>Cottales</taxon>
        <taxon>Liparidae</taxon>
        <taxon>Liparis</taxon>
    </lineage>
</organism>
<evidence type="ECO:0000256" key="1">
    <source>
        <dbReference type="SAM" id="MobiDB-lite"/>
    </source>
</evidence>
<keyword evidence="3" id="KW-1185">Reference proteome</keyword>
<comment type="caution">
    <text evidence="2">The sequence shown here is derived from an EMBL/GenBank/DDBJ whole genome shotgun (WGS) entry which is preliminary data.</text>
</comment>
<accession>A0A4Z2FPC9</accession>
<feature type="region of interest" description="Disordered" evidence="1">
    <location>
        <begin position="146"/>
        <end position="189"/>
    </location>
</feature>
<evidence type="ECO:0000313" key="2">
    <source>
        <dbReference type="EMBL" id="TNN42182.1"/>
    </source>
</evidence>
<gene>
    <name evidence="2" type="ORF">EYF80_047644</name>
</gene>
<feature type="compositionally biased region" description="Basic and acidic residues" evidence="1">
    <location>
        <begin position="173"/>
        <end position="189"/>
    </location>
</feature>
<sequence>MKPHCTECLLAPGMNPLLDPSHISHYEIRPRRAESANQKQGSGTIHCDRYSMTMSALPCVHVRTNIHVPVQFGRLSFQNPEEEQSSTSVPFRENPSSQEKRHRELKLKFPRGWEQFMDRDSDKARMASHWTAAMWRGQKWQCGKSALHRPREVHSEPAVPFGRKPSSQAAVHMEPKRNEPFGSEQFREP</sequence>
<name>A0A4Z2FPC9_9TELE</name>
<dbReference type="AlphaFoldDB" id="A0A4Z2FPC9"/>
<protein>
    <submittedName>
        <fullName evidence="2">Uncharacterized protein</fullName>
    </submittedName>
</protein>
<feature type="compositionally biased region" description="Polar residues" evidence="1">
    <location>
        <begin position="85"/>
        <end position="97"/>
    </location>
</feature>